<comment type="subcellular location">
    <subcellularLocation>
        <location evidence="1">Mitochondrion</location>
    </subcellularLocation>
</comment>
<keyword evidence="5" id="KW-0687">Ribonucleoprotein</keyword>
<dbReference type="InterPro" id="IPR013870">
    <property type="entry name" value="Ribosomal_mL54"/>
</dbReference>
<reference evidence="8" key="1">
    <citation type="submission" date="2021-01" db="EMBL/GenBank/DDBJ databases">
        <authorList>
            <person name="Corre E."/>
            <person name="Pelletier E."/>
            <person name="Niang G."/>
            <person name="Scheremetjew M."/>
            <person name="Finn R."/>
            <person name="Kale V."/>
            <person name="Holt S."/>
            <person name="Cochrane G."/>
            <person name="Meng A."/>
            <person name="Brown T."/>
            <person name="Cohen L."/>
        </authorList>
    </citation>
    <scope>NUCLEOTIDE SEQUENCE</scope>
    <source>
        <strain evidence="8">CCMP2084</strain>
    </source>
</reference>
<dbReference type="GO" id="GO:0005762">
    <property type="term" value="C:mitochondrial large ribosomal subunit"/>
    <property type="evidence" value="ECO:0007669"/>
    <property type="project" value="TreeGrafter"/>
</dbReference>
<gene>
    <name evidence="8" type="ORF">ASEP1449_LOCUS4504</name>
</gene>
<dbReference type="Pfam" id="PF08561">
    <property type="entry name" value="Ribosomal_L37"/>
    <property type="match status" value="1"/>
</dbReference>
<proteinExistence type="inferred from homology"/>
<evidence type="ECO:0000256" key="7">
    <source>
        <dbReference type="ARBA" id="ARBA00035179"/>
    </source>
</evidence>
<dbReference type="PANTHER" id="PTHR28595:SF1">
    <property type="entry name" value="LARGE RIBOSOMAL SUBUNIT PROTEIN ML54"/>
    <property type="match status" value="1"/>
</dbReference>
<organism evidence="8">
    <name type="scientific">Attheya septentrionalis</name>
    <dbReference type="NCBI Taxonomy" id="420275"/>
    <lineage>
        <taxon>Eukaryota</taxon>
        <taxon>Sar</taxon>
        <taxon>Stramenopiles</taxon>
        <taxon>Ochrophyta</taxon>
        <taxon>Bacillariophyta</taxon>
        <taxon>Coscinodiscophyceae</taxon>
        <taxon>Chaetocerotophycidae</taxon>
        <taxon>Chaetocerotales</taxon>
        <taxon>Attheyaceae</taxon>
        <taxon>Attheya</taxon>
    </lineage>
</organism>
<keyword evidence="2" id="KW-0809">Transit peptide</keyword>
<dbReference type="PANTHER" id="PTHR28595">
    <property type="entry name" value="39S RIBOSOMAL PROTEIN L54, MITOCHONDRIAL"/>
    <property type="match status" value="1"/>
</dbReference>
<evidence type="ECO:0000313" key="8">
    <source>
        <dbReference type="EMBL" id="CAD9812679.1"/>
    </source>
</evidence>
<name>A0A7S2U9C3_9STRA</name>
<protein>
    <recommendedName>
        <fullName evidence="7">Large ribosomal subunit protein mL54</fullName>
    </recommendedName>
</protein>
<accession>A0A7S2U9C3</accession>
<comment type="similarity">
    <text evidence="6">Belongs to the mitochondrion-specific ribosomal protein mL54 family.</text>
</comment>
<evidence type="ECO:0000256" key="6">
    <source>
        <dbReference type="ARBA" id="ARBA00033752"/>
    </source>
</evidence>
<evidence type="ECO:0000256" key="3">
    <source>
        <dbReference type="ARBA" id="ARBA00022980"/>
    </source>
</evidence>
<dbReference type="GO" id="GO:0003735">
    <property type="term" value="F:structural constituent of ribosome"/>
    <property type="evidence" value="ECO:0007669"/>
    <property type="project" value="TreeGrafter"/>
</dbReference>
<dbReference type="AlphaFoldDB" id="A0A7S2U9C3"/>
<keyword evidence="3" id="KW-0689">Ribosomal protein</keyword>
<evidence type="ECO:0000256" key="2">
    <source>
        <dbReference type="ARBA" id="ARBA00022946"/>
    </source>
</evidence>
<dbReference type="EMBL" id="HBHQ01006697">
    <property type="protein sequence ID" value="CAD9812679.1"/>
    <property type="molecule type" value="Transcribed_RNA"/>
</dbReference>
<evidence type="ECO:0000256" key="1">
    <source>
        <dbReference type="ARBA" id="ARBA00004173"/>
    </source>
</evidence>
<evidence type="ECO:0000256" key="4">
    <source>
        <dbReference type="ARBA" id="ARBA00023128"/>
    </source>
</evidence>
<sequence>MLGRSVIRTVGVMKGAAPIRRNLAMKPGTPIVGLDFLPKEPAPVALERSEYPEWVDSLAKPMPSIAELRRTPNEEASHSDIMRYLKLTRRIRIKQHNIDANA</sequence>
<evidence type="ECO:0000256" key="5">
    <source>
        <dbReference type="ARBA" id="ARBA00023274"/>
    </source>
</evidence>
<keyword evidence="4" id="KW-0496">Mitochondrion</keyword>